<dbReference type="Proteomes" id="UP000036202">
    <property type="component" value="Plasmid pbeh5"/>
</dbReference>
<geneLocation type="plasmid" evidence="2">
    <name>pbeh5</name>
</geneLocation>
<dbReference type="KEGG" id="beo:BEH_26045"/>
<protein>
    <submittedName>
        <fullName evidence="1">Uncharacterized protein</fullName>
    </submittedName>
</protein>
<gene>
    <name evidence="1" type="ORF">BEH_26045</name>
</gene>
<keyword evidence="2" id="KW-1185">Reference proteome</keyword>
<organism evidence="1 2">
    <name type="scientific">Priestia filamentosa</name>
    <dbReference type="NCBI Taxonomy" id="1402861"/>
    <lineage>
        <taxon>Bacteria</taxon>
        <taxon>Bacillati</taxon>
        <taxon>Bacillota</taxon>
        <taxon>Bacilli</taxon>
        <taxon>Bacillales</taxon>
        <taxon>Bacillaceae</taxon>
        <taxon>Priestia</taxon>
    </lineage>
</organism>
<evidence type="ECO:0000313" key="2">
    <source>
        <dbReference type="Proteomes" id="UP000036202"/>
    </source>
</evidence>
<reference evidence="1 2" key="1">
    <citation type="journal article" date="2015" name="PLoS ONE">
        <title>Genome Sequence of Bacillus endophyticus and Analysis of Its Companion Mechanism in the Ketogulonigenium vulgare-Bacillus Strain Consortium.</title>
        <authorList>
            <person name="Jia N."/>
            <person name="Du J."/>
            <person name="Ding M.Z."/>
            <person name="Gao F."/>
            <person name="Yuan Y.J."/>
        </authorList>
    </citation>
    <scope>NUCLEOTIDE SEQUENCE [LARGE SCALE GENOMIC DNA]</scope>
    <source>
        <strain evidence="1 2">Hbe603</strain>
        <plasmid evidence="2">pbeh5</plasmid>
    </source>
</reference>
<accession>A0A2S1M0D1</accession>
<dbReference type="EMBL" id="CP015327">
    <property type="protein sequence ID" value="AWG44821.1"/>
    <property type="molecule type" value="Genomic_DNA"/>
</dbReference>
<sequence>MAHKTSVTGRPTSSIQDYVQYLAFDMEEGGGPNAPKPCLDIPSEQCTGEIGVICMQIKGIEDKGKEEKYGGNQTNKIPRCGKLPDSYSQGGVKIRIYALRAWRKKSYSWTTIPKNKGY</sequence>
<dbReference type="AlphaFoldDB" id="A0A2S1M0D1"/>
<evidence type="ECO:0000313" key="1">
    <source>
        <dbReference type="EMBL" id="AWG44821.1"/>
    </source>
</evidence>
<keyword evidence="1" id="KW-0614">Plasmid</keyword>
<proteinExistence type="predicted"/>
<name>A0A2S1M0D1_9BACI</name>
<dbReference type="RefSeq" id="WP_046218484.1">
    <property type="nucleotide sequence ID" value="NZ_CP015327.1"/>
</dbReference>